<dbReference type="EMBL" id="ML213590">
    <property type="protein sequence ID" value="TFK45165.1"/>
    <property type="molecule type" value="Genomic_DNA"/>
</dbReference>
<reference evidence="4 5" key="1">
    <citation type="journal article" date="2019" name="Nat. Ecol. Evol.">
        <title>Megaphylogeny resolves global patterns of mushroom evolution.</title>
        <authorList>
            <person name="Varga T."/>
            <person name="Krizsan K."/>
            <person name="Foldi C."/>
            <person name="Dima B."/>
            <person name="Sanchez-Garcia M."/>
            <person name="Sanchez-Ramirez S."/>
            <person name="Szollosi G.J."/>
            <person name="Szarkandi J.G."/>
            <person name="Papp V."/>
            <person name="Albert L."/>
            <person name="Andreopoulos W."/>
            <person name="Angelini C."/>
            <person name="Antonin V."/>
            <person name="Barry K.W."/>
            <person name="Bougher N.L."/>
            <person name="Buchanan P."/>
            <person name="Buyck B."/>
            <person name="Bense V."/>
            <person name="Catcheside P."/>
            <person name="Chovatia M."/>
            <person name="Cooper J."/>
            <person name="Damon W."/>
            <person name="Desjardin D."/>
            <person name="Finy P."/>
            <person name="Geml J."/>
            <person name="Haridas S."/>
            <person name="Hughes K."/>
            <person name="Justo A."/>
            <person name="Karasinski D."/>
            <person name="Kautmanova I."/>
            <person name="Kiss B."/>
            <person name="Kocsube S."/>
            <person name="Kotiranta H."/>
            <person name="LaButti K.M."/>
            <person name="Lechner B.E."/>
            <person name="Liimatainen K."/>
            <person name="Lipzen A."/>
            <person name="Lukacs Z."/>
            <person name="Mihaltcheva S."/>
            <person name="Morgado L.N."/>
            <person name="Niskanen T."/>
            <person name="Noordeloos M.E."/>
            <person name="Ohm R.A."/>
            <person name="Ortiz-Santana B."/>
            <person name="Ovrebo C."/>
            <person name="Racz N."/>
            <person name="Riley R."/>
            <person name="Savchenko A."/>
            <person name="Shiryaev A."/>
            <person name="Soop K."/>
            <person name="Spirin V."/>
            <person name="Szebenyi C."/>
            <person name="Tomsovsky M."/>
            <person name="Tulloss R.E."/>
            <person name="Uehling J."/>
            <person name="Grigoriev I.V."/>
            <person name="Vagvolgyi C."/>
            <person name="Papp T."/>
            <person name="Martin F.M."/>
            <person name="Miettinen O."/>
            <person name="Hibbett D.S."/>
            <person name="Nagy L.G."/>
        </authorList>
    </citation>
    <scope>NUCLEOTIDE SEQUENCE [LARGE SCALE GENOMIC DNA]</scope>
    <source>
        <strain evidence="4 5">CBS 166.37</strain>
    </source>
</reference>
<evidence type="ECO:0008006" key="6">
    <source>
        <dbReference type="Google" id="ProtNLM"/>
    </source>
</evidence>
<dbReference type="GO" id="GO:0016491">
    <property type="term" value="F:oxidoreductase activity"/>
    <property type="evidence" value="ECO:0007669"/>
    <property type="project" value="UniProtKB-KW"/>
</dbReference>
<feature type="transmembrane region" description="Helical" evidence="3">
    <location>
        <begin position="18"/>
        <end position="35"/>
    </location>
</feature>
<keyword evidence="3" id="KW-1133">Transmembrane helix</keyword>
<dbReference type="PANTHER" id="PTHR43157:SF31">
    <property type="entry name" value="PHOSPHATIDYLINOSITOL-GLYCAN BIOSYNTHESIS CLASS F PROTEIN"/>
    <property type="match status" value="1"/>
</dbReference>
<gene>
    <name evidence="4" type="ORF">BDQ12DRAFT_708903</name>
</gene>
<protein>
    <recommendedName>
        <fullName evidence="6">Ketoreductase (KR) domain-containing protein</fullName>
    </recommendedName>
</protein>
<feature type="transmembrane region" description="Helical" evidence="3">
    <location>
        <begin position="47"/>
        <end position="66"/>
    </location>
</feature>
<dbReference type="AlphaFoldDB" id="A0A5C3MKG1"/>
<evidence type="ECO:0000256" key="1">
    <source>
        <dbReference type="ARBA" id="ARBA00023002"/>
    </source>
</evidence>
<organism evidence="4 5">
    <name type="scientific">Crucibulum laeve</name>
    <dbReference type="NCBI Taxonomy" id="68775"/>
    <lineage>
        <taxon>Eukaryota</taxon>
        <taxon>Fungi</taxon>
        <taxon>Dikarya</taxon>
        <taxon>Basidiomycota</taxon>
        <taxon>Agaricomycotina</taxon>
        <taxon>Agaricomycetes</taxon>
        <taxon>Agaricomycetidae</taxon>
        <taxon>Agaricales</taxon>
        <taxon>Agaricineae</taxon>
        <taxon>Nidulariaceae</taxon>
        <taxon>Crucibulum</taxon>
    </lineage>
</organism>
<evidence type="ECO:0000313" key="4">
    <source>
        <dbReference type="EMBL" id="TFK45165.1"/>
    </source>
</evidence>
<proteinExistence type="predicted"/>
<feature type="compositionally biased region" description="Basic and acidic residues" evidence="2">
    <location>
        <begin position="497"/>
        <end position="519"/>
    </location>
</feature>
<feature type="region of interest" description="Disordered" evidence="2">
    <location>
        <begin position="419"/>
        <end position="462"/>
    </location>
</feature>
<dbReference type="InterPro" id="IPR036291">
    <property type="entry name" value="NAD(P)-bd_dom_sf"/>
</dbReference>
<dbReference type="OrthoDB" id="191979at2759"/>
<dbReference type="Gene3D" id="3.40.50.720">
    <property type="entry name" value="NAD(P)-binding Rossmann-like Domain"/>
    <property type="match status" value="1"/>
</dbReference>
<dbReference type="SUPFAM" id="SSF51735">
    <property type="entry name" value="NAD(P)-binding Rossmann-fold domains"/>
    <property type="match status" value="1"/>
</dbReference>
<keyword evidence="3" id="KW-0812">Transmembrane</keyword>
<dbReference type="STRING" id="68775.A0A5C3MKG1"/>
<evidence type="ECO:0000256" key="3">
    <source>
        <dbReference type="SAM" id="Phobius"/>
    </source>
</evidence>
<dbReference type="PANTHER" id="PTHR43157">
    <property type="entry name" value="PHOSPHATIDYLINOSITOL-GLYCAN BIOSYNTHESIS CLASS F PROTEIN-RELATED"/>
    <property type="match status" value="1"/>
</dbReference>
<evidence type="ECO:0000313" key="5">
    <source>
        <dbReference type="Proteomes" id="UP000308652"/>
    </source>
</evidence>
<name>A0A5C3MKG1_9AGAR</name>
<accession>A0A5C3MKG1</accession>
<dbReference type="Proteomes" id="UP000308652">
    <property type="component" value="Unassembled WGS sequence"/>
</dbReference>
<evidence type="ECO:0000256" key="2">
    <source>
        <dbReference type="SAM" id="MobiDB-lite"/>
    </source>
</evidence>
<feature type="region of interest" description="Disordered" evidence="2">
    <location>
        <begin position="481"/>
        <end position="519"/>
    </location>
</feature>
<sequence length="519" mass="56780">MVLGVVDALARRFFPTQYIVHILVGFVVVVALRAFSQGKRTNRERDLHARTILVTGGFTPLGLILLHNLAARGAHIIALSPYPVSHPRTSILVELLRSTTSNEHIFAEHADLTSPSSIRRFCTKFLTGDDQRLDAVVFSHEYRHIGAWRWFRSLTSVVEEEDKQREGAALATFLITTLLLPALLVAPVERDIRIVNVVNPFYAAAASSVSVFSPAMSVFSPSTLTPKPQSKSKSKPLLLAEGTRSLRTLILSRHLQRILDSLPAAQVPPTVDGTSAVPVVSSKAQKSNIVAVSVSPGISRVDTVAQVLNADWTLADTRFSYFGVFLYIILQPFLRIFTKSPTMSVQSVLHVLFLPTPFKILAQTAFSTSDDASANAKDKPASKVKTPLDAQLEMPEEVLKPGALYAECAVVMVRVPVPADPSASTPSEPTPAPSEKAKKAKGKDNDKAAEEPLPLSQDDEYGGELVGRLVWEAYEGALKEWEAADPNPVGPEEEEVPKEAREQVKSQEEVKVEEEKNPY</sequence>
<keyword evidence="3" id="KW-0472">Membrane</keyword>
<keyword evidence="1" id="KW-0560">Oxidoreductase</keyword>
<keyword evidence="5" id="KW-1185">Reference proteome</keyword>